<evidence type="ECO:0000259" key="1">
    <source>
        <dbReference type="Pfam" id="PF13338"/>
    </source>
</evidence>
<gene>
    <name evidence="2" type="ORF">QWY29_13630</name>
</gene>
<organism evidence="2 3">
    <name type="scientific">Nocardioides abyssi</name>
    <dbReference type="NCBI Taxonomy" id="3058370"/>
    <lineage>
        <taxon>Bacteria</taxon>
        <taxon>Bacillati</taxon>
        <taxon>Actinomycetota</taxon>
        <taxon>Actinomycetes</taxon>
        <taxon>Propionibacteriales</taxon>
        <taxon>Nocardioidaceae</taxon>
        <taxon>Nocardioides</taxon>
    </lineage>
</organism>
<dbReference type="EMBL" id="JAUHJR010000005">
    <property type="protein sequence ID" value="MDN4162402.1"/>
    <property type="molecule type" value="Genomic_DNA"/>
</dbReference>
<accession>A0ABT8EW43</accession>
<proteinExistence type="predicted"/>
<evidence type="ECO:0000313" key="2">
    <source>
        <dbReference type="EMBL" id="MDN4162402.1"/>
    </source>
</evidence>
<evidence type="ECO:0000313" key="3">
    <source>
        <dbReference type="Proteomes" id="UP001168537"/>
    </source>
</evidence>
<name>A0ABT8EW43_9ACTN</name>
<protein>
    <submittedName>
        <fullName evidence="2">Type IV toxin-antitoxin system AbiEi family antitoxin domain-containing protein</fullName>
    </submittedName>
</protein>
<keyword evidence="3" id="KW-1185">Reference proteome</keyword>
<dbReference type="Proteomes" id="UP001168537">
    <property type="component" value="Unassembled WGS sequence"/>
</dbReference>
<dbReference type="InterPro" id="IPR025159">
    <property type="entry name" value="AbiEi_N"/>
</dbReference>
<comment type="caution">
    <text evidence="2">The sequence shown here is derived from an EMBL/GenBank/DDBJ whole genome shotgun (WGS) entry which is preliminary data.</text>
</comment>
<dbReference type="Pfam" id="PF13338">
    <property type="entry name" value="AbiEi_4"/>
    <property type="match status" value="1"/>
</dbReference>
<sequence length="342" mass="37543">MHPQIAGLLRTAPHLVTRRQAIALGMTEREVDRLVRTGAWVAVRRGVYADRAHVAGLVARSARQRLHDDAVALTTRIQHVRSHDSAAVVWGLAVPLPARPVAHVTVPVPAIARSRPQRCRSRHDVKHHLAPYGMADRPAVVDGAPVLGLARTAVDMAREHDLATGIAAVDGALRAGVTRSDLDAVLERMHCWPHVNRVRQAIDLGDAGAESLGESLARVLVLQLGRGRPHTQFGLCRDGRTGFADLRVGRHLIEFDGRLKYHRGLGGGRSPEQVVWDEKVRQDWFCSYQLGMSRLVWSDVIGPGTVAALDRLEREVSATEARFGSDIGDLTPYVVRRRRPAA</sequence>
<reference evidence="2" key="1">
    <citation type="submission" date="2023-06" db="EMBL/GenBank/DDBJ databases">
        <title>Draft genome sequence of Nocardioides sp. SOB72.</title>
        <authorList>
            <person name="Zhang G."/>
        </authorList>
    </citation>
    <scope>NUCLEOTIDE SEQUENCE</scope>
    <source>
        <strain evidence="2">SOB72</strain>
    </source>
</reference>
<dbReference type="RefSeq" id="WP_300961568.1">
    <property type="nucleotide sequence ID" value="NZ_JAUHJR010000005.1"/>
</dbReference>
<feature type="domain" description="AbiEi antitoxin N-terminal" evidence="1">
    <location>
        <begin position="15"/>
        <end position="49"/>
    </location>
</feature>